<name>A0A291LX97_9RHOB</name>
<dbReference type="RefSeq" id="WP_097372801.1">
    <property type="nucleotide sequence ID" value="NZ_CP021404.1"/>
</dbReference>
<organism evidence="3 4">
    <name type="scientific">Pacificitalea manganoxidans</name>
    <dbReference type="NCBI Taxonomy" id="1411902"/>
    <lineage>
        <taxon>Bacteria</taxon>
        <taxon>Pseudomonadati</taxon>
        <taxon>Pseudomonadota</taxon>
        <taxon>Alphaproteobacteria</taxon>
        <taxon>Rhodobacterales</taxon>
        <taxon>Paracoccaceae</taxon>
        <taxon>Pacificitalea</taxon>
    </lineage>
</organism>
<dbReference type="PROSITE" id="PS51208">
    <property type="entry name" value="AUTOTRANSPORTER"/>
    <property type="match status" value="1"/>
</dbReference>
<gene>
    <name evidence="3" type="ORF">CBW24_04420</name>
</gene>
<evidence type="ECO:0000256" key="1">
    <source>
        <dbReference type="SAM" id="MobiDB-lite"/>
    </source>
</evidence>
<dbReference type="SUPFAM" id="SSF103515">
    <property type="entry name" value="Autotransporter"/>
    <property type="match status" value="1"/>
</dbReference>
<feature type="region of interest" description="Disordered" evidence="1">
    <location>
        <begin position="306"/>
        <end position="326"/>
    </location>
</feature>
<protein>
    <recommendedName>
        <fullName evidence="2">Autotransporter domain-containing protein</fullName>
    </recommendedName>
</protein>
<dbReference type="EMBL" id="CP021404">
    <property type="protein sequence ID" value="ATI41322.1"/>
    <property type="molecule type" value="Genomic_DNA"/>
</dbReference>
<dbReference type="InterPro" id="IPR036709">
    <property type="entry name" value="Autotransporte_beta_dom_sf"/>
</dbReference>
<feature type="domain" description="Autotransporter" evidence="2">
    <location>
        <begin position="1998"/>
        <end position="2308"/>
    </location>
</feature>
<reference evidence="3 4" key="1">
    <citation type="submission" date="2017-05" db="EMBL/GenBank/DDBJ databases">
        <title>Comparative genomic and metabolic analysis of manganese-oxidizing mechanisms in Celeribater manganoxidans DY25T: its adaption to the environment of polymetallic nodule.</title>
        <authorList>
            <person name="Wang X."/>
        </authorList>
    </citation>
    <scope>NUCLEOTIDE SEQUENCE [LARGE SCALE GENOMIC DNA]</scope>
    <source>
        <strain evidence="3 4">DY25</strain>
    </source>
</reference>
<dbReference type="KEGG" id="cmag:CBW24_04420"/>
<evidence type="ECO:0000313" key="4">
    <source>
        <dbReference type="Proteomes" id="UP000219050"/>
    </source>
</evidence>
<accession>A0A291LX97</accession>
<evidence type="ECO:0000313" key="3">
    <source>
        <dbReference type="EMBL" id="ATI41322.1"/>
    </source>
</evidence>
<keyword evidence="4" id="KW-1185">Reference proteome</keyword>
<sequence length="2308" mass="230260">MTSFLHGTGVAKADRAGGGSLRRIILSTTAIAALAYGMSGQSGWSQDLIINDASTPNPTVFDSDQTFDTITVEDGGNATSGYFVFDAPVTVTANDALILNSTETHAVGSGEGLNAGTATIKSDLNISNGGTFSVTEGLETLGAVEIAGSSTANALTVNGGTLSVTPDGDLTVTGATDIGAGAFSNDGEFGTGSLTVTSETGSFDNTGTATVTNDFTDGTVGNTVTNTGTLNIGGTMTVDGAVSQSGSGVITATMGASLGSLSLSDMSEFASDGDVTLGTLDAGSQTSLSGASITLTGDGTLDGTITGDLEVSDTTEDGSALSVSNGGTIEDDLTLSATTTAETDGVIFTNDNTIKGNVTVGTGSADSTNLTLINTNLIEGDITSYGVVQSAGQVDGDVTANAGTLEFADGASVGGTVTVGDAATLSLGTYGNSGGPAVIITGDLVADGDISSTGANALAIDGTFSSSGTIEADTGEASITAGTINLRDGTVLSEVNGGTLSFSADAINYGIATTITDPTLDYDLGVIDGATVTIASELNGDGHDLNVTDGTLLVDADTTQIGVTTVASDGIVTVDSGIELEFSSLTNDGTVNLGENATLTGTGNTYTNNGTTNVSDNATIQDAGAIENSGLLRFEGSATLNSDTNSSGGEIITNTGTLDLTTLTNADPTVDALDDLTSTGGSALIQLAEDTELTVAGTLTNADGASVTIGTDATVSASDDVVNTSGSTITVGMDGTLSATNGVLNDDTATLDVNGGTISGALDNSATVTFAGTMTGDVANTGSFTVDGDSTMAGDFDNEDGGTLTVNEDLTGITTLTNTGTDSTVTVGSGATLGATSLVNELTATLDVNGGTVSGALGNSATVTFAGTMTGDVANTGSFTVDGDSTMAGDFDNEDGGTLTVNEDLTGITTLTNTGTGSTVTVGGGATLGTTNIDNSATFSSLNNSVVSTGTFDNETGGFFTNAGDFDATGTVTNDNQITNTSTGTFDADALTNSGTFTNTGGVVGATDPLIVQNSGTISNQGTGTFGAVTVNNTTGGVVTNASDATMTMTALTNAATVTNQGLFTAEEIETTGTFTNTDGTVTVTGLEGLENGGTLTNQSDGVVTTTLLDNSGNLSNLDTSAFNAAEVTNGGPTASLVNQGDFNVTGMVSNTGSITTSGTFDSGLLQNYLSFVNDGGMVGGTAADAIDNDGTLTNQNAGVLNATDIDNSGNFSNLDTSTINTATFDNEGAGSLVNQGDFNASGAVTNLNSINNTGTFDAASIDNDATFVNDGGTVGGTTAGSIDSSGTLTNQNDAELTATTITNSGTLSNLDTSSVTATTSVTNTGSITSFGTFDTAALDNDMTFVNDGGTVGGTTPGSIDNDGTLTNQNAAELTATDIDNNGSFSNLDTSTINTATFDNEGAGSLVNQGDFNASGAVTNLNSINNTGTFDAASIDNDATFVNDGGTVGGTTAGSIDSSGTLTNQNDAELTATTITNSGTLSNLDTSSVTATTSVTNTGSITSFGTFDTAALDNDMTFVNDGGTVGGTTPGSIDNDGTLTNQNAAELTATDIDNNGSFSNLDTSTINTATFDNEGAGSLVNQGDFNASGAVTNLNSVNNTGTFDAASIDNDATFVNNGGIVGGTTPGSIDTSGTLTNETAGVIFATDIDNSGTMSNLDTSTVNGSTFDNVGSTSQLTNAGTMTLTGAATNEGNIDNTGAFTALSFDNDGSVDNDGTFTAPVDNSGSFDNSGTVIGAVSNSGGFDNTGGITGDVDNDATGDFDHDGTITGDVSNSGAFQMAGMIDGDFDNFADGTFTIDGNSTIDGALDNMGTLENDGSGLTLTVTDGFINTGTIQSLDMFTIDTASIDNTSGRIDLGTDDAADDVLVLTGTVAGGTLAFDIDLGDSTGATDQIVLSSLTGNVLLEFDTLDSGAILNDPLQVVDGNAVSALLTSTGLPARSGPLSYQVTQSSEGVFVNSVIDPGAAAVSGNLALVQSLIGTIVNRPSSPFVSGLAYESEDTCGSGAWARATGGRAEATSRTDNGQASLPATVDADFYGFVTGYDFGCFNSAGGEWDVAVGGILGINSGSTEQKVFEVGVSGADIVLTDNQISTTRSDFDQRYVGGYVAAARGAFTGDVQLRFENTDYEFDNESLGLYDEETSSNGTTLSASISYSHALSDTLTFVPTAGFGITRTSTDDLVFRDNSGTEIGRIDFDDHTTKIGFVGGTLAHTTIAPSGTEAYNSFVTATYYEDFSDDMTSKYRIGNDSQDLSTDPLGGFGELSVGLSYIKILDGEVGAAKQFNASVRADARFSDDVEAFSITAQARLQF</sequence>
<dbReference type="OrthoDB" id="7779033at2"/>
<proteinExistence type="predicted"/>
<dbReference type="Proteomes" id="UP000219050">
    <property type="component" value="Chromosome"/>
</dbReference>
<evidence type="ECO:0000259" key="2">
    <source>
        <dbReference type="PROSITE" id="PS51208"/>
    </source>
</evidence>
<dbReference type="InterPro" id="IPR005546">
    <property type="entry name" value="Autotransporte_beta"/>
</dbReference>